<dbReference type="Proteomes" id="UP000029385">
    <property type="component" value="Unassembled WGS sequence"/>
</dbReference>
<feature type="transmembrane region" description="Helical" evidence="1">
    <location>
        <begin position="191"/>
        <end position="214"/>
    </location>
</feature>
<dbReference type="EMBL" id="AVCI01000005">
    <property type="protein sequence ID" value="KFN43704.1"/>
    <property type="molecule type" value="Genomic_DNA"/>
</dbReference>
<dbReference type="InterPro" id="IPR016035">
    <property type="entry name" value="Acyl_Trfase/lysoPLipase"/>
</dbReference>
<gene>
    <name evidence="2" type="ORF">N789_10535</name>
</gene>
<evidence type="ECO:0000313" key="2">
    <source>
        <dbReference type="EMBL" id="KFN43704.1"/>
    </source>
</evidence>
<dbReference type="SUPFAM" id="SSF52151">
    <property type="entry name" value="FabD/lysophospholipase-like"/>
    <property type="match status" value="1"/>
</dbReference>
<keyword evidence="1" id="KW-1133">Transmembrane helix</keyword>
<evidence type="ECO:0000313" key="3">
    <source>
        <dbReference type="Proteomes" id="UP000029385"/>
    </source>
</evidence>
<comment type="caution">
    <text evidence="2">The sequence shown here is derived from an EMBL/GenBank/DDBJ whole genome shotgun (WGS) entry which is preliminary data.</text>
</comment>
<keyword evidence="3" id="KW-1185">Reference proteome</keyword>
<keyword evidence="1" id="KW-0812">Transmembrane</keyword>
<protein>
    <submittedName>
        <fullName evidence="2">Uncharacterized protein</fullName>
    </submittedName>
</protein>
<dbReference type="RefSeq" id="WP_022968568.1">
    <property type="nucleotide sequence ID" value="NZ_ATVD01000001.1"/>
</dbReference>
<feature type="transmembrane region" description="Helical" evidence="1">
    <location>
        <begin position="333"/>
        <end position="358"/>
    </location>
</feature>
<organism evidence="2 3">
    <name type="scientific">Arenimonas oryziterrae DSM 21050 = YC6267</name>
    <dbReference type="NCBI Taxonomy" id="1121015"/>
    <lineage>
        <taxon>Bacteria</taxon>
        <taxon>Pseudomonadati</taxon>
        <taxon>Pseudomonadota</taxon>
        <taxon>Gammaproteobacteria</taxon>
        <taxon>Lysobacterales</taxon>
        <taxon>Lysobacteraceae</taxon>
        <taxon>Arenimonas</taxon>
    </lineage>
</organism>
<accession>A0A091AYG1</accession>
<proteinExistence type="predicted"/>
<feature type="transmembrane region" description="Helical" evidence="1">
    <location>
        <begin position="138"/>
        <end position="171"/>
    </location>
</feature>
<feature type="transmembrane region" description="Helical" evidence="1">
    <location>
        <begin position="301"/>
        <end position="321"/>
    </location>
</feature>
<keyword evidence="1" id="KW-0472">Membrane</keyword>
<dbReference type="eggNOG" id="COG1752">
    <property type="taxonomic scope" value="Bacteria"/>
</dbReference>
<dbReference type="GO" id="GO:0046475">
    <property type="term" value="P:glycerophospholipid catabolic process"/>
    <property type="evidence" value="ECO:0007669"/>
    <property type="project" value="TreeGrafter"/>
</dbReference>
<dbReference type="PANTHER" id="PTHR10728:SF40">
    <property type="entry name" value="PATATIN FAMILY PROTEIN"/>
    <property type="match status" value="1"/>
</dbReference>
<dbReference type="Gene3D" id="3.40.1090.10">
    <property type="entry name" value="Cytosolic phospholipase A2 catalytic domain"/>
    <property type="match status" value="1"/>
</dbReference>
<dbReference type="PATRIC" id="fig|1121015.4.peg.1597"/>
<sequence>MSGGDAGAAHPLHSGDFDTIRAEEAAWLAQRRTAQGLPAPAGDEVGLSFSGGGIRSAVFNLGVIEALESRGLMSRVDYLSSVSGGGYIAGAYSWLRAQLDAAQPDTFGTPLADGGGTALDWFRRHVQYLIAERGFSMWTLLASIGAAVFLNLLVVVAPLILITDVMTLGFIGVPWPALSTDLPMPSHHEGYLLLLGAAGMCFALWPFAALRFAWIATRQGLSSSGRVDSARIGLGLLPMFGTMFLLVGSIPVVAHWLDHWLMQAAPTLTGGGGPLTSLGAIASGAAAFWRGQVRRTIGGDRLAMIGLAFLVYGLFVFAYSVAEHIDTLHSPVFLGFLALSLLLGVFCNLNAISIHGYYRDRLRQALMPATAAAPKADAYGFRNDDITPTTGAPLHLVCATLNTRTSPDERRRSREGDCFSFSPLHYGSSATGWADARTNRNFDARLATSIAIAGAAVDPDSPMTRNRPLSILMAMFNLRLGYWGFNPNPDARRALPIPRWWMRIGREITGLHLDERWRDIHLSDGGQFENLGLYELIRRRLPYLIAIDAGSDPDYSYADLGNAIERVRVDFGAEIQLAFSPDDPPRPWRLGQVRYADGTRGRLLYFKPCLHGAVSVDVIAYQRRSPSFPNEPTSNQFFCEAQFEAYRWLARETVRAASPNREIGSVADWFDALEAAQDAWPVAAAHAPTVA</sequence>
<dbReference type="GO" id="GO:0005829">
    <property type="term" value="C:cytosol"/>
    <property type="evidence" value="ECO:0007669"/>
    <property type="project" value="TreeGrafter"/>
</dbReference>
<dbReference type="STRING" id="1121015.GCA_000420545_00921"/>
<evidence type="ECO:0000256" key="1">
    <source>
        <dbReference type="SAM" id="Phobius"/>
    </source>
</evidence>
<dbReference type="PANTHER" id="PTHR10728">
    <property type="entry name" value="CYTOSOLIC PHOSPHOLIPASE A2"/>
    <property type="match status" value="1"/>
</dbReference>
<dbReference type="AlphaFoldDB" id="A0A091AYG1"/>
<reference evidence="2 3" key="1">
    <citation type="submission" date="2013-09" db="EMBL/GenBank/DDBJ databases">
        <title>Genome sequencing of Arenimonas oryziterrae.</title>
        <authorList>
            <person name="Chen F."/>
            <person name="Wang G."/>
        </authorList>
    </citation>
    <scope>NUCLEOTIDE SEQUENCE [LARGE SCALE GENOMIC DNA]</scope>
    <source>
        <strain evidence="2 3">YC6267</strain>
    </source>
</reference>
<feature type="transmembrane region" description="Helical" evidence="1">
    <location>
        <begin position="234"/>
        <end position="257"/>
    </location>
</feature>
<feature type="transmembrane region" description="Helical" evidence="1">
    <location>
        <begin position="269"/>
        <end position="289"/>
    </location>
</feature>
<name>A0A091AYG1_9GAMM</name>
<dbReference type="GO" id="GO:0004623">
    <property type="term" value="F:phospholipase A2 activity"/>
    <property type="evidence" value="ECO:0007669"/>
    <property type="project" value="TreeGrafter"/>
</dbReference>